<accession>A0A9C6WGF0</accession>
<protein>
    <submittedName>
        <fullName evidence="4">Angiopoietin-related protein 1-like</fullName>
    </submittedName>
</protein>
<dbReference type="GO" id="GO:0005615">
    <property type="term" value="C:extracellular space"/>
    <property type="evidence" value="ECO:0007669"/>
    <property type="project" value="TreeGrafter"/>
</dbReference>
<dbReference type="OrthoDB" id="6145874at2759"/>
<reference evidence="4" key="1">
    <citation type="submission" date="2025-08" db="UniProtKB">
        <authorList>
            <consortium name="RefSeq"/>
        </authorList>
    </citation>
    <scope>IDENTIFICATION</scope>
    <source>
        <strain evidence="4">15112-1751.03</strain>
        <tissue evidence="4">Whole Adult</tissue>
    </source>
</reference>
<keyword evidence="1" id="KW-0175">Coiled coil</keyword>
<evidence type="ECO:0000259" key="2">
    <source>
        <dbReference type="PROSITE" id="PS51406"/>
    </source>
</evidence>
<organism evidence="3 4">
    <name type="scientific">Drosophila albomicans</name>
    <name type="common">Fruit fly</name>
    <dbReference type="NCBI Taxonomy" id="7291"/>
    <lineage>
        <taxon>Eukaryota</taxon>
        <taxon>Metazoa</taxon>
        <taxon>Ecdysozoa</taxon>
        <taxon>Arthropoda</taxon>
        <taxon>Hexapoda</taxon>
        <taxon>Insecta</taxon>
        <taxon>Pterygota</taxon>
        <taxon>Neoptera</taxon>
        <taxon>Endopterygota</taxon>
        <taxon>Diptera</taxon>
        <taxon>Brachycera</taxon>
        <taxon>Muscomorpha</taxon>
        <taxon>Ephydroidea</taxon>
        <taxon>Drosophilidae</taxon>
        <taxon>Drosophila</taxon>
    </lineage>
</organism>
<evidence type="ECO:0000313" key="4">
    <source>
        <dbReference type="RefSeq" id="XP_051858687.1"/>
    </source>
</evidence>
<dbReference type="RefSeq" id="XP_051858687.1">
    <property type="nucleotide sequence ID" value="XM_052002727.1"/>
</dbReference>
<dbReference type="AlphaFoldDB" id="A0A9C6WGF0"/>
<dbReference type="GeneID" id="117564807"/>
<feature type="domain" description="Fibrinogen C-terminal" evidence="2">
    <location>
        <begin position="98"/>
        <end position="292"/>
    </location>
</feature>
<dbReference type="InterPro" id="IPR050373">
    <property type="entry name" value="Fibrinogen_C-term_domain"/>
</dbReference>
<dbReference type="Pfam" id="PF00147">
    <property type="entry name" value="Fibrinogen_C"/>
    <property type="match status" value="1"/>
</dbReference>
<dbReference type="PANTHER" id="PTHR19143">
    <property type="entry name" value="FIBRINOGEN/TENASCIN/ANGIOPOEITIN"/>
    <property type="match status" value="1"/>
</dbReference>
<dbReference type="Proteomes" id="UP000515160">
    <property type="component" value="Chromosome 2L"/>
</dbReference>
<feature type="coiled-coil region" evidence="1">
    <location>
        <begin position="48"/>
        <end position="82"/>
    </location>
</feature>
<dbReference type="Gene3D" id="4.10.530.10">
    <property type="entry name" value="Gamma-fibrinogen Carboxyl Terminal Fragment, domain 2"/>
    <property type="match status" value="1"/>
</dbReference>
<dbReference type="SUPFAM" id="SSF56496">
    <property type="entry name" value="Fibrinogen C-terminal domain-like"/>
    <property type="match status" value="1"/>
</dbReference>
<dbReference type="Gene3D" id="3.90.215.10">
    <property type="entry name" value="Gamma Fibrinogen, chain A, domain 1"/>
    <property type="match status" value="1"/>
</dbReference>
<evidence type="ECO:0000313" key="3">
    <source>
        <dbReference type="Proteomes" id="UP000515160"/>
    </source>
</evidence>
<dbReference type="InterPro" id="IPR002181">
    <property type="entry name" value="Fibrinogen_a/b/g_C_dom"/>
</dbReference>
<keyword evidence="3" id="KW-1185">Reference proteome</keyword>
<dbReference type="SMART" id="SM00186">
    <property type="entry name" value="FBG"/>
    <property type="match status" value="1"/>
</dbReference>
<evidence type="ECO:0000256" key="1">
    <source>
        <dbReference type="SAM" id="Coils"/>
    </source>
</evidence>
<proteinExistence type="predicted"/>
<dbReference type="PROSITE" id="PS51406">
    <property type="entry name" value="FIBRINOGEN_C_2"/>
    <property type="match status" value="1"/>
</dbReference>
<gene>
    <name evidence="4" type="primary">LOC117564807</name>
</gene>
<dbReference type="InterPro" id="IPR014716">
    <property type="entry name" value="Fibrinogen_a/b/g_C_1"/>
</dbReference>
<dbReference type="InterPro" id="IPR036056">
    <property type="entry name" value="Fibrinogen-like_C"/>
</dbReference>
<sequence>MALISEKDKSYDKNSEMKKLINETDKIHEKLVSCQKHYGEKRIEAQQKTSFEKNLNDCEKKRADIENNLRRKTGKLSKAQLELDNCTSIKDELLTQLNINNNPPSSCLNLSAGIHEIQLTNDKRFNLLYDRDGWMIIQKRFDGSQDFNNNWHEYVNGFGHLREEFFIGLEKLNLITSSTRYKLLISIKHPWGSFSAQYDNFRIGNSTSFYSLGSIGRYNGNLNVFQWNVNQPFSTYDQNHYLNAQNCAEVFKGGWWYQPSCSDDNLNGSLYGANSTPSGTTLMKIRPYTDPY</sequence>
<name>A0A9C6WGF0_DROAB</name>
<dbReference type="PANTHER" id="PTHR19143:SF327">
    <property type="entry name" value="FI21813P1-RELATED"/>
    <property type="match status" value="1"/>
</dbReference>